<evidence type="ECO:0000313" key="2">
    <source>
        <dbReference type="EMBL" id="TCD71363.1"/>
    </source>
</evidence>
<dbReference type="AlphaFoldDB" id="A0A4R0RUV6"/>
<accession>A0A4R0RUV6</accession>
<keyword evidence="3" id="KW-1185">Reference proteome</keyword>
<feature type="region of interest" description="Disordered" evidence="1">
    <location>
        <begin position="213"/>
        <end position="285"/>
    </location>
</feature>
<comment type="caution">
    <text evidence="2">The sequence shown here is derived from an EMBL/GenBank/DDBJ whole genome shotgun (WGS) entry which is preliminary data.</text>
</comment>
<gene>
    <name evidence="2" type="ORF">EIP91_011134</name>
</gene>
<dbReference type="OrthoDB" id="2996389at2759"/>
<feature type="compositionally biased region" description="Pro residues" evidence="1">
    <location>
        <begin position="167"/>
        <end position="180"/>
    </location>
</feature>
<dbReference type="Proteomes" id="UP000292702">
    <property type="component" value="Unassembled WGS sequence"/>
</dbReference>
<feature type="region of interest" description="Disordered" evidence="1">
    <location>
        <begin position="318"/>
        <end position="383"/>
    </location>
</feature>
<reference evidence="2 3" key="1">
    <citation type="submission" date="2018-11" db="EMBL/GenBank/DDBJ databases">
        <title>Genome assembly of Steccherinum ochraceum LE-BIN_3174, the white-rot fungus of the Steccherinaceae family (The Residual Polyporoid clade, Polyporales, Basidiomycota).</title>
        <authorList>
            <person name="Fedorova T.V."/>
            <person name="Glazunova O.A."/>
            <person name="Landesman E.O."/>
            <person name="Moiseenko K.V."/>
            <person name="Psurtseva N.V."/>
            <person name="Savinova O.S."/>
            <person name="Shakhova N.V."/>
            <person name="Tyazhelova T.V."/>
            <person name="Vasina D.V."/>
        </authorList>
    </citation>
    <scope>NUCLEOTIDE SEQUENCE [LARGE SCALE GENOMIC DNA]</scope>
    <source>
        <strain evidence="2 3">LE-BIN_3174</strain>
    </source>
</reference>
<feature type="region of interest" description="Disordered" evidence="1">
    <location>
        <begin position="140"/>
        <end position="184"/>
    </location>
</feature>
<protein>
    <submittedName>
        <fullName evidence="2">Uncharacterized protein</fullName>
    </submittedName>
</protein>
<feature type="compositionally biased region" description="Basic and acidic residues" evidence="1">
    <location>
        <begin position="214"/>
        <end position="227"/>
    </location>
</feature>
<proteinExistence type="predicted"/>
<evidence type="ECO:0000313" key="3">
    <source>
        <dbReference type="Proteomes" id="UP000292702"/>
    </source>
</evidence>
<evidence type="ECO:0000256" key="1">
    <source>
        <dbReference type="SAM" id="MobiDB-lite"/>
    </source>
</evidence>
<dbReference type="EMBL" id="RWJN01000007">
    <property type="protein sequence ID" value="TCD71363.1"/>
    <property type="molecule type" value="Genomic_DNA"/>
</dbReference>
<sequence length="383" mass="43661">MVQYLDNPGCTYLVIEDPWPGHKQGADRRKTTGYFEFMSAWIFYMLGKTANPSVIYTVDTRKVVIAELPEGTDITPILGAHHWHKFLEPCTHPNRVSYVFEYNYKNKGRPEEHNWYENFISEGREPPERVRDKFPVKHPYPPPSWASPGAGCSDIALRLPPTRVKTPTPPPTPAPQPSPTPVEQVQNFQEPKFKLNQDPYEEEESALSIMRRSLSSEDVKPSIKADQEQVSEAPNEYHTQERDDARPEVKPEAEDISPELRAALKDYENKQRAESNSQVKSEQDGKHFFRYIGVGGSKLISRIVEPISRELQEALEAYERSKGETRASTIHTPTSATVKPEPVDSTPPTTTKRVMPKAPFPWLNRRPREEDGTGNESSKRAKR</sequence>
<name>A0A4R0RUV6_9APHY</name>
<organism evidence="2 3">
    <name type="scientific">Steccherinum ochraceum</name>
    <dbReference type="NCBI Taxonomy" id="92696"/>
    <lineage>
        <taxon>Eukaryota</taxon>
        <taxon>Fungi</taxon>
        <taxon>Dikarya</taxon>
        <taxon>Basidiomycota</taxon>
        <taxon>Agaricomycotina</taxon>
        <taxon>Agaricomycetes</taxon>
        <taxon>Polyporales</taxon>
        <taxon>Steccherinaceae</taxon>
        <taxon>Steccherinum</taxon>
    </lineage>
</organism>
<feature type="compositionally biased region" description="Polar residues" evidence="1">
    <location>
        <begin position="326"/>
        <end position="337"/>
    </location>
</feature>
<feature type="compositionally biased region" description="Basic and acidic residues" evidence="1">
    <location>
        <begin position="262"/>
        <end position="273"/>
    </location>
</feature>
<feature type="compositionally biased region" description="Basic and acidic residues" evidence="1">
    <location>
        <begin position="238"/>
        <end position="253"/>
    </location>
</feature>